<evidence type="ECO:0000259" key="13">
    <source>
        <dbReference type="PROSITE" id="PS50893"/>
    </source>
</evidence>
<dbReference type="FunFam" id="3.40.50.300:FF:002145">
    <property type="entry name" value="ABC transporter (MsbA subfamily)"/>
    <property type="match status" value="1"/>
</dbReference>
<keyword evidence="9 12" id="KW-1133">Transmembrane helix</keyword>
<keyword evidence="6" id="KW-0677">Repeat</keyword>
<dbReference type="InterPro" id="IPR044726">
    <property type="entry name" value="ABCC_6TM_D2"/>
</dbReference>
<evidence type="ECO:0008006" key="16">
    <source>
        <dbReference type="Google" id="ProtNLM"/>
    </source>
</evidence>
<dbReference type="GO" id="GO:0016887">
    <property type="term" value="F:ATP hydrolysis activity"/>
    <property type="evidence" value="ECO:0007669"/>
    <property type="project" value="InterPro"/>
</dbReference>
<evidence type="ECO:0000256" key="4">
    <source>
        <dbReference type="ARBA" id="ARBA00022475"/>
    </source>
</evidence>
<dbReference type="EMBL" id="HACM01011171">
    <property type="protein sequence ID" value="CRZ11613.1"/>
    <property type="molecule type" value="Transcribed_RNA"/>
</dbReference>
<dbReference type="InterPro" id="IPR003593">
    <property type="entry name" value="AAA+_ATPase"/>
</dbReference>
<dbReference type="CDD" id="cd18580">
    <property type="entry name" value="ABC_6TM_ABCC_D2"/>
    <property type="match status" value="1"/>
</dbReference>
<dbReference type="SUPFAM" id="SSF90123">
    <property type="entry name" value="ABC transporter transmembrane region"/>
    <property type="match status" value="2"/>
</dbReference>
<dbReference type="InterPro" id="IPR017871">
    <property type="entry name" value="ABC_transporter-like_CS"/>
</dbReference>
<evidence type="ECO:0000259" key="14">
    <source>
        <dbReference type="PROSITE" id="PS50929"/>
    </source>
</evidence>
<accession>A0A0H5RC45</accession>
<dbReference type="Gene3D" id="3.40.50.300">
    <property type="entry name" value="P-loop containing nucleotide triphosphate hydrolases"/>
    <property type="match status" value="2"/>
</dbReference>
<proteinExistence type="predicted"/>
<dbReference type="Gene3D" id="1.20.1560.10">
    <property type="entry name" value="ABC transporter type 1, transmembrane domain"/>
    <property type="match status" value="2"/>
</dbReference>
<dbReference type="PANTHER" id="PTHR24223:SF443">
    <property type="entry name" value="MULTIDRUG-RESISTANCE LIKE PROTEIN 1, ISOFORM I"/>
    <property type="match status" value="1"/>
</dbReference>
<sequence>MRVHGSRSARLSSALHILSTATIWMCFQYALISLRSLQIPILYNSLSMACITTACWGIFIVFTVRILARRQFISWYSSISDDQQTVTHTAAPELELPFLTDPDLEATRRSDRFSVCSFSYLIYLLVTSNILLAVCNNYLNRGSMSTVSKLNLPLILNGVSMICFYIASASRRVLSVAFAVNQFILTLYFTLYPGFPLLAAMVNGLNTVAFLCMHLGWYTPFRANSSYRGFDNASFFSQYTFWWILPALVAAKTKDKLDMSDLPDLPVADSPTVLEERFRVELIKFFDMQDRISKPIRLLIITCYSIQKRVFLSSYFHGIAFLGCMFIDPIIIAVLLSRPSSMSYAWVLMFALSLSMFIRVSCMEYCYFQSTRVANNVRTALGQAIFNRAIYRYLAVDPAKWSNLMITDADRLGGWSWGVLCLAQWTWAVVSLPFVFYFLHKTVGNGAFLGVCCLLSSAFTSRFFGRRLHAIQVHLQKCRDNRTSCLQAFLTSVKVTKLESLQDIWLDRLEQARNMELIELARIQYVSAFSCLCGALLSLAVPVSMFTWRVLIDHRPLDARTAFTALAWIAQMQWSISTLPSIYNAWAGLSPSFGRIADALLEPDQANQSNLHQFQVSKGLLVVVGATGSGKSTLLNNLASCNTGLLCPQRPFLLNSSIEENVLFGMKLDQDRLDDAIKRTGLDCDLASFPAGQLTQVGPNGVQLSGGQRARIGLARAIYSDSNIILLDDVLSAVDRSTGSHLWSNVITYFHRNGKSVVLVTHELRYLASPIIDCVILMDQGQIIVSSPLNSIPSHIREKYRSFLVDSENDDNHVRGRSSDSDIVGPQLMSPRENGVALSEVYNFLSSHLQTLKGKVINADLINNRILSNFIDIPDHNASENKNTGSVTFSDFSVYLDEFGVYIYVLVALAISLSIASVSANIWLALWSQGESSSRWSQHKCLTIYIILGLIECLLMCYQRIILTKYSLVASANIHRKMASKLVEAPLSFFDTHSQGMILNRFLQDMANIDTSVPSSMNDQISKTLTIISQFTLIAFYAPFVCLIIPIMLPLYVYIFRMVRTAARDSRRLESESKSPVYEFFGDVLRGHEIIHCASAQDRFQRRNRKFVQNMSASKVGNEAVMKWAQALTAQASCLLYFVTGFVGIIYIYRGHMELGEFGLILLYAASLQRGLMDYLMGLTNLETNMISVERVAEFLKLPSEHDFYPTDEGIVDPSSWPTAGKIELADIAMRYAINKPEILKGISITIEPLSKVAIIGRTGCGKSSLFSALASLYPIIRGSIIVDGIRLANLPLLSARNAVTVIPQDPVIFAGTVRSNICFGQYFSDERIWDVLEMTKMSECVKDLGGLDSDLQEGGANLSAGERQLFCMARMLARGQLKVLLCDEPTSNVDRLTGSSMVDVFLGLNATVLMIMHRLENLEKFDRIVLMDSGFITECGAPKNLLSDESSLVRQFIDRYTPA</sequence>
<dbReference type="InterPro" id="IPR050173">
    <property type="entry name" value="ABC_transporter_C-like"/>
</dbReference>
<keyword evidence="8" id="KW-0067">ATP-binding</keyword>
<feature type="transmembrane region" description="Helical" evidence="12">
    <location>
        <begin position="151"/>
        <end position="167"/>
    </location>
</feature>
<feature type="transmembrane region" description="Helical" evidence="12">
    <location>
        <begin position="1128"/>
        <end position="1149"/>
    </location>
</feature>
<feature type="transmembrane region" description="Helical" evidence="12">
    <location>
        <begin position="901"/>
        <end position="926"/>
    </location>
</feature>
<feature type="transmembrane region" description="Helical" evidence="12">
    <location>
        <begin position="343"/>
        <end position="362"/>
    </location>
</feature>
<evidence type="ECO:0000256" key="5">
    <source>
        <dbReference type="ARBA" id="ARBA00022692"/>
    </source>
</evidence>
<feature type="transmembrane region" description="Helical" evidence="12">
    <location>
        <begin position="525"/>
        <end position="548"/>
    </location>
</feature>
<dbReference type="Pfam" id="PF00664">
    <property type="entry name" value="ABC_membrane"/>
    <property type="match status" value="1"/>
</dbReference>
<comment type="subcellular location">
    <subcellularLocation>
        <location evidence="2">Cell membrane</location>
        <topology evidence="2">Multi-pass membrane protein</topology>
    </subcellularLocation>
    <subcellularLocation>
        <location evidence="1">Vacuole membrane</location>
        <topology evidence="1">Multi-pass membrane protein</topology>
    </subcellularLocation>
</comment>
<feature type="transmembrane region" description="Helical" evidence="12">
    <location>
        <begin position="446"/>
        <end position="465"/>
    </location>
</feature>
<keyword evidence="5 12" id="KW-0812">Transmembrane</keyword>
<keyword evidence="10 12" id="KW-0472">Membrane</keyword>
<dbReference type="InterPro" id="IPR003439">
    <property type="entry name" value="ABC_transporter-like_ATP-bd"/>
</dbReference>
<dbReference type="PROSITE" id="PS00211">
    <property type="entry name" value="ABC_TRANSPORTER_1"/>
    <property type="match status" value="2"/>
</dbReference>
<keyword evidence="4" id="KW-1003">Cell membrane</keyword>
<feature type="transmembrane region" description="Helical" evidence="12">
    <location>
        <begin position="12"/>
        <end position="34"/>
    </location>
</feature>
<dbReference type="GO" id="GO:0140359">
    <property type="term" value="F:ABC-type transporter activity"/>
    <property type="evidence" value="ECO:0007669"/>
    <property type="project" value="InterPro"/>
</dbReference>
<reference evidence="15" key="1">
    <citation type="submission" date="2015-04" db="EMBL/GenBank/DDBJ databases">
        <title>The genome sequence of the plant pathogenic Rhizarian Plasmodiophora brassicae reveals insights in its biotrophic life cycle and the origin of chitin synthesis.</title>
        <authorList>
            <person name="Schwelm A."/>
            <person name="Fogelqvist J."/>
            <person name="Knaust A."/>
            <person name="Julke S."/>
            <person name="Lilja T."/>
            <person name="Dhandapani V."/>
            <person name="Bonilla-Rosso G."/>
            <person name="Karlsson M."/>
            <person name="Shevchenko A."/>
            <person name="Choi S.R."/>
            <person name="Kim H.G."/>
            <person name="Park J.Y."/>
            <person name="Lim Y.P."/>
            <person name="Ludwig-Muller J."/>
            <person name="Dixelius C."/>
        </authorList>
    </citation>
    <scope>NUCLEOTIDE SEQUENCE</scope>
    <source>
        <tissue evidence="15">Potato root galls</tissue>
    </source>
</reference>
<name>A0A0H5RC45_9EUKA</name>
<evidence type="ECO:0000256" key="6">
    <source>
        <dbReference type="ARBA" id="ARBA00022737"/>
    </source>
</evidence>
<feature type="transmembrane region" description="Helical" evidence="12">
    <location>
        <begin position="1034"/>
        <end position="1055"/>
    </location>
</feature>
<feature type="transmembrane region" description="Helical" evidence="12">
    <location>
        <begin position="315"/>
        <end position="337"/>
    </location>
</feature>
<dbReference type="InterPro" id="IPR011527">
    <property type="entry name" value="ABC1_TM_dom"/>
</dbReference>
<dbReference type="PROSITE" id="PS50929">
    <property type="entry name" value="ABC_TM1F"/>
    <property type="match status" value="2"/>
</dbReference>
<evidence type="ECO:0000256" key="10">
    <source>
        <dbReference type="ARBA" id="ARBA00023136"/>
    </source>
</evidence>
<feature type="domain" description="ABC transmembrane type-1" evidence="14">
    <location>
        <begin position="899"/>
        <end position="1184"/>
    </location>
</feature>
<evidence type="ECO:0000256" key="3">
    <source>
        <dbReference type="ARBA" id="ARBA00022448"/>
    </source>
</evidence>
<dbReference type="GO" id="GO:0005524">
    <property type="term" value="F:ATP binding"/>
    <property type="evidence" value="ECO:0007669"/>
    <property type="project" value="UniProtKB-KW"/>
</dbReference>
<evidence type="ECO:0000256" key="8">
    <source>
        <dbReference type="ARBA" id="ARBA00022840"/>
    </source>
</evidence>
<organism evidence="15">
    <name type="scientific">Spongospora subterranea</name>
    <dbReference type="NCBI Taxonomy" id="70186"/>
    <lineage>
        <taxon>Eukaryota</taxon>
        <taxon>Sar</taxon>
        <taxon>Rhizaria</taxon>
        <taxon>Endomyxa</taxon>
        <taxon>Phytomyxea</taxon>
        <taxon>Plasmodiophorida</taxon>
        <taxon>Plasmodiophoridae</taxon>
        <taxon>Spongospora</taxon>
    </lineage>
</organism>
<dbReference type="PANTHER" id="PTHR24223">
    <property type="entry name" value="ATP-BINDING CASSETTE SUB-FAMILY C"/>
    <property type="match status" value="1"/>
</dbReference>
<protein>
    <recommendedName>
        <fullName evidence="16">ABC transporter domain-containing protein</fullName>
    </recommendedName>
</protein>
<dbReference type="FunFam" id="1.20.1560.10:FF:000013">
    <property type="entry name" value="ABC transporter C family member 2"/>
    <property type="match status" value="1"/>
</dbReference>
<evidence type="ECO:0000256" key="2">
    <source>
        <dbReference type="ARBA" id="ARBA00004651"/>
    </source>
</evidence>
<dbReference type="InterPro" id="IPR036640">
    <property type="entry name" value="ABC1_TM_sf"/>
</dbReference>
<dbReference type="GO" id="GO:0005886">
    <property type="term" value="C:plasma membrane"/>
    <property type="evidence" value="ECO:0007669"/>
    <property type="project" value="UniProtKB-SubCell"/>
</dbReference>
<feature type="transmembrane region" description="Helical" evidence="12">
    <location>
        <begin position="415"/>
        <end position="440"/>
    </location>
</feature>
<dbReference type="SMART" id="SM00382">
    <property type="entry name" value="AAA"/>
    <property type="match status" value="2"/>
</dbReference>
<feature type="transmembrane region" description="Helical" evidence="12">
    <location>
        <begin position="942"/>
        <end position="961"/>
    </location>
</feature>
<dbReference type="GO" id="GO:0005774">
    <property type="term" value="C:vacuolar membrane"/>
    <property type="evidence" value="ECO:0007669"/>
    <property type="project" value="UniProtKB-SubCell"/>
</dbReference>
<keyword evidence="7" id="KW-0547">Nucleotide-binding</keyword>
<dbReference type="SUPFAM" id="SSF52540">
    <property type="entry name" value="P-loop containing nucleoside triphosphate hydrolases"/>
    <property type="match status" value="2"/>
</dbReference>
<dbReference type="PROSITE" id="PS50893">
    <property type="entry name" value="ABC_TRANSPORTER_2"/>
    <property type="match status" value="2"/>
</dbReference>
<feature type="domain" description="ABC transmembrane type-1" evidence="14">
    <location>
        <begin position="326"/>
        <end position="588"/>
    </location>
</feature>
<dbReference type="Pfam" id="PF00005">
    <property type="entry name" value="ABC_tran"/>
    <property type="match status" value="2"/>
</dbReference>
<feature type="transmembrane region" description="Helical" evidence="12">
    <location>
        <begin position="46"/>
        <end position="68"/>
    </location>
</feature>
<dbReference type="InterPro" id="IPR027417">
    <property type="entry name" value="P-loop_NTPase"/>
</dbReference>
<evidence type="ECO:0000313" key="15">
    <source>
        <dbReference type="EMBL" id="CRZ11613.1"/>
    </source>
</evidence>
<evidence type="ECO:0000256" key="12">
    <source>
        <dbReference type="SAM" id="Phobius"/>
    </source>
</evidence>
<keyword evidence="11" id="KW-0325">Glycoprotein</keyword>
<keyword evidence="3" id="KW-0813">Transport</keyword>
<evidence type="ECO:0000256" key="1">
    <source>
        <dbReference type="ARBA" id="ARBA00004128"/>
    </source>
</evidence>
<evidence type="ECO:0000256" key="11">
    <source>
        <dbReference type="ARBA" id="ARBA00023180"/>
    </source>
</evidence>
<evidence type="ECO:0000256" key="9">
    <source>
        <dbReference type="ARBA" id="ARBA00022989"/>
    </source>
</evidence>
<feature type="transmembrane region" description="Helical" evidence="12">
    <location>
        <begin position="174"/>
        <end position="191"/>
    </location>
</feature>
<feature type="transmembrane region" description="Helical" evidence="12">
    <location>
        <begin position="197"/>
        <end position="218"/>
    </location>
</feature>
<feature type="domain" description="ABC transporter" evidence="13">
    <location>
        <begin position="1223"/>
        <end position="1455"/>
    </location>
</feature>
<feature type="transmembrane region" description="Helical" evidence="12">
    <location>
        <begin position="118"/>
        <end position="139"/>
    </location>
</feature>
<evidence type="ECO:0000256" key="7">
    <source>
        <dbReference type="ARBA" id="ARBA00022741"/>
    </source>
</evidence>
<feature type="domain" description="ABC transporter" evidence="13">
    <location>
        <begin position="594"/>
        <end position="805"/>
    </location>
</feature>